<gene>
    <name evidence="2" type="ORF">CEXT_418971</name>
</gene>
<dbReference type="AlphaFoldDB" id="A0AAV4PCP2"/>
<organism evidence="2 3">
    <name type="scientific">Caerostris extrusa</name>
    <name type="common">Bark spider</name>
    <name type="synonym">Caerostris bankana</name>
    <dbReference type="NCBI Taxonomy" id="172846"/>
    <lineage>
        <taxon>Eukaryota</taxon>
        <taxon>Metazoa</taxon>
        <taxon>Ecdysozoa</taxon>
        <taxon>Arthropoda</taxon>
        <taxon>Chelicerata</taxon>
        <taxon>Arachnida</taxon>
        <taxon>Araneae</taxon>
        <taxon>Araneomorphae</taxon>
        <taxon>Entelegynae</taxon>
        <taxon>Araneoidea</taxon>
        <taxon>Araneidae</taxon>
        <taxon>Caerostris</taxon>
    </lineage>
</organism>
<accession>A0AAV4PCP2</accession>
<dbReference type="EMBL" id="BPLR01004294">
    <property type="protein sequence ID" value="GIX93768.1"/>
    <property type="molecule type" value="Genomic_DNA"/>
</dbReference>
<evidence type="ECO:0000313" key="3">
    <source>
        <dbReference type="Proteomes" id="UP001054945"/>
    </source>
</evidence>
<proteinExistence type="predicted"/>
<evidence type="ECO:0000256" key="1">
    <source>
        <dbReference type="SAM" id="MobiDB-lite"/>
    </source>
</evidence>
<reference evidence="2 3" key="1">
    <citation type="submission" date="2021-06" db="EMBL/GenBank/DDBJ databases">
        <title>Caerostris extrusa draft genome.</title>
        <authorList>
            <person name="Kono N."/>
            <person name="Arakawa K."/>
        </authorList>
    </citation>
    <scope>NUCLEOTIDE SEQUENCE [LARGE SCALE GENOMIC DNA]</scope>
</reference>
<evidence type="ECO:0000313" key="2">
    <source>
        <dbReference type="EMBL" id="GIX93768.1"/>
    </source>
</evidence>
<keyword evidence="3" id="KW-1185">Reference proteome</keyword>
<comment type="caution">
    <text evidence="2">The sequence shown here is derived from an EMBL/GenBank/DDBJ whole genome shotgun (WGS) entry which is preliminary data.</text>
</comment>
<sequence length="88" mass="9793">MVGYRQANVVSLFLRRVLDVKKGFSTCKLPQVPINPSRKNDSHKKLIFKHQGGISFVTPSSSKRPPRDSLSHNSPADFLLFAPQISSS</sequence>
<dbReference type="Proteomes" id="UP001054945">
    <property type="component" value="Unassembled WGS sequence"/>
</dbReference>
<feature type="region of interest" description="Disordered" evidence="1">
    <location>
        <begin position="55"/>
        <end position="75"/>
    </location>
</feature>
<protein>
    <submittedName>
        <fullName evidence="2">Uncharacterized protein</fullName>
    </submittedName>
</protein>
<name>A0AAV4PCP2_CAEEX</name>